<evidence type="ECO:0000313" key="1">
    <source>
        <dbReference type="EMBL" id="NEV00325.1"/>
    </source>
</evidence>
<name>A0A6P1BQ15_9BRAD</name>
<dbReference type="AlphaFoldDB" id="A0A6P1BQ15"/>
<evidence type="ECO:0000313" key="2">
    <source>
        <dbReference type="Proteomes" id="UP000468531"/>
    </source>
</evidence>
<dbReference type="EMBL" id="VKHP01000172">
    <property type="protein sequence ID" value="NEV00325.1"/>
    <property type="molecule type" value="Genomic_DNA"/>
</dbReference>
<gene>
    <name evidence="1" type="ORF">FNJ47_32070</name>
</gene>
<dbReference type="Proteomes" id="UP000468531">
    <property type="component" value="Unassembled WGS sequence"/>
</dbReference>
<dbReference type="RefSeq" id="WP_163159894.1">
    <property type="nucleotide sequence ID" value="NZ_VKHP01000172.1"/>
</dbReference>
<reference evidence="1 2" key="1">
    <citation type="journal article" date="2020" name="Arch. Microbiol.">
        <title>Bradyrhizobium uaiense sp. nov., a new highly efficient cowpea symbiont.</title>
        <authorList>
            <person name="Cabral Michel D."/>
            <person name="Azarias Guimaraes A."/>
            <person name="Martins da Costa E."/>
            <person name="Soares de Carvalho T."/>
            <person name="Balsanelli E."/>
            <person name="Willems A."/>
            <person name="Maltempi de Souza E."/>
            <person name="de Souza Moreira F.M."/>
        </authorList>
    </citation>
    <scope>NUCLEOTIDE SEQUENCE [LARGE SCALE GENOMIC DNA]</scope>
    <source>
        <strain evidence="1 2">UFLA 03-164</strain>
    </source>
</reference>
<comment type="caution">
    <text evidence="1">The sequence shown here is derived from an EMBL/GenBank/DDBJ whole genome shotgun (WGS) entry which is preliminary data.</text>
</comment>
<organism evidence="1 2">
    <name type="scientific">Bradyrhizobium uaiense</name>
    <dbReference type="NCBI Taxonomy" id="2594946"/>
    <lineage>
        <taxon>Bacteria</taxon>
        <taxon>Pseudomonadati</taxon>
        <taxon>Pseudomonadota</taxon>
        <taxon>Alphaproteobacteria</taxon>
        <taxon>Hyphomicrobiales</taxon>
        <taxon>Nitrobacteraceae</taxon>
        <taxon>Bradyrhizobium</taxon>
    </lineage>
</organism>
<sequence length="135" mass="15302">MKAEHLAAYFQKKIAKAIPYNVFIPNGRGQDPVYWVYELEVTAVDGEDVHMMVTQKGVREVAGRWLMRHDVTRGDIVIPLQDGDVVTLVLGMAVAIRGLPKAMHLLTRSDSLHICYREYGSRCEGYNNTWSPPRT</sequence>
<accession>A0A6P1BQ15</accession>
<protein>
    <submittedName>
        <fullName evidence="1">Uncharacterized protein</fullName>
    </submittedName>
</protein>
<keyword evidence="2" id="KW-1185">Reference proteome</keyword>
<proteinExistence type="predicted"/>